<dbReference type="InterPro" id="IPR016186">
    <property type="entry name" value="C-type_lectin-like/link_sf"/>
</dbReference>
<dbReference type="InterPro" id="IPR050111">
    <property type="entry name" value="C-type_lectin/snaclec_domain"/>
</dbReference>
<organism evidence="3 4">
    <name type="scientific">Gnathostoma spinigerum</name>
    <dbReference type="NCBI Taxonomy" id="75299"/>
    <lineage>
        <taxon>Eukaryota</taxon>
        <taxon>Metazoa</taxon>
        <taxon>Ecdysozoa</taxon>
        <taxon>Nematoda</taxon>
        <taxon>Chromadorea</taxon>
        <taxon>Rhabditida</taxon>
        <taxon>Spirurina</taxon>
        <taxon>Gnathostomatomorpha</taxon>
        <taxon>Gnathostomatoidea</taxon>
        <taxon>Gnathostomatidae</taxon>
        <taxon>Gnathostoma</taxon>
    </lineage>
</organism>
<evidence type="ECO:0000313" key="4">
    <source>
        <dbReference type="Proteomes" id="UP001608902"/>
    </source>
</evidence>
<dbReference type="Proteomes" id="UP001608902">
    <property type="component" value="Unassembled WGS sequence"/>
</dbReference>
<dbReference type="SUPFAM" id="SSF56436">
    <property type="entry name" value="C-type lectin-like"/>
    <property type="match status" value="1"/>
</dbReference>
<accession>A0ABD6E6L8</accession>
<dbReference type="PANTHER" id="PTHR22803">
    <property type="entry name" value="MANNOSE, PHOSPHOLIPASE, LECTIN RECEPTOR RELATED"/>
    <property type="match status" value="1"/>
</dbReference>
<dbReference type="AlphaFoldDB" id="A0ABD6E6L8"/>
<reference evidence="3 4" key="1">
    <citation type="submission" date="2024-08" db="EMBL/GenBank/DDBJ databases">
        <title>Gnathostoma spinigerum genome.</title>
        <authorList>
            <person name="Gonzalez-Bertolin B."/>
            <person name="Monzon S."/>
            <person name="Zaballos A."/>
            <person name="Jimenez P."/>
            <person name="Dekumyoy P."/>
            <person name="Varona S."/>
            <person name="Cuesta I."/>
            <person name="Sumanam S."/>
            <person name="Adisakwattana P."/>
            <person name="Gasser R.B."/>
            <person name="Hernandez-Gonzalez A."/>
            <person name="Young N.D."/>
            <person name="Perteguer M.J."/>
        </authorList>
    </citation>
    <scope>NUCLEOTIDE SEQUENCE [LARGE SCALE GENOMIC DNA]</scope>
    <source>
        <strain evidence="3">AL3</strain>
        <tissue evidence="3">Liver</tissue>
    </source>
</reference>
<dbReference type="CDD" id="cd00037">
    <property type="entry name" value="CLECT"/>
    <property type="match status" value="1"/>
</dbReference>
<dbReference type="InterPro" id="IPR016187">
    <property type="entry name" value="CTDL_fold"/>
</dbReference>
<proteinExistence type="predicted"/>
<keyword evidence="1" id="KW-0732">Signal</keyword>
<gene>
    <name evidence="3" type="ORF">AB6A40_002034</name>
</gene>
<evidence type="ECO:0000259" key="2">
    <source>
        <dbReference type="PROSITE" id="PS50041"/>
    </source>
</evidence>
<evidence type="ECO:0000256" key="1">
    <source>
        <dbReference type="SAM" id="SignalP"/>
    </source>
</evidence>
<comment type="caution">
    <text evidence="3">The sequence shown here is derived from an EMBL/GenBank/DDBJ whole genome shotgun (WGS) entry which is preliminary data.</text>
</comment>
<dbReference type="Gene3D" id="3.10.100.10">
    <property type="entry name" value="Mannose-Binding Protein A, subunit A"/>
    <property type="match status" value="1"/>
</dbReference>
<evidence type="ECO:0000313" key="3">
    <source>
        <dbReference type="EMBL" id="MFH4975325.1"/>
    </source>
</evidence>
<dbReference type="SMART" id="SM00034">
    <property type="entry name" value="CLECT"/>
    <property type="match status" value="1"/>
</dbReference>
<dbReference type="PROSITE" id="PS50041">
    <property type="entry name" value="C_TYPE_LECTIN_2"/>
    <property type="match status" value="1"/>
</dbReference>
<feature type="chain" id="PRO_5044861433" description="C-type lectin domain-containing protein" evidence="1">
    <location>
        <begin position="24"/>
        <end position="257"/>
    </location>
</feature>
<feature type="domain" description="C-type lectin" evidence="2">
    <location>
        <begin position="143"/>
        <end position="238"/>
    </location>
</feature>
<protein>
    <recommendedName>
        <fullName evidence="2">C-type lectin domain-containing protein</fullName>
    </recommendedName>
</protein>
<dbReference type="EMBL" id="JBGFUD010000843">
    <property type="protein sequence ID" value="MFH4975325.1"/>
    <property type="molecule type" value="Genomic_DNA"/>
</dbReference>
<keyword evidence="4" id="KW-1185">Reference proteome</keyword>
<dbReference type="InterPro" id="IPR001304">
    <property type="entry name" value="C-type_lectin-like"/>
</dbReference>
<dbReference type="Pfam" id="PF00059">
    <property type="entry name" value="Lectin_C"/>
    <property type="match status" value="1"/>
</dbReference>
<sequence length="257" mass="29241">MFHRTAIHVLLFTFMHWITKVRSLNNEKMILDILGARGVGIREATRVDSIDGCMEKCGKCKVIVFYADQMCVVFDIVTAAFIVSPGAICCIREEYNVMSCAPCTLMKFNVTETDVTSLRSKIGIWHYFNSSSSIVNIIPHRWRKSSDDYEMICQSEGAHLASIRSREENDFISGLASSACHCKHIGIISSLRNFSVYSWRDGTPMNYTNWLPDEPFVRFGRLCGHMWEWKGWANENCDSYLSPSLKCCAVCKKPTIT</sequence>
<feature type="signal peptide" evidence="1">
    <location>
        <begin position="1"/>
        <end position="23"/>
    </location>
</feature>
<name>A0ABD6E6L8_9BILA</name>